<evidence type="ECO:0000313" key="2">
    <source>
        <dbReference type="EMBL" id="KAK7081765.1"/>
    </source>
</evidence>
<feature type="region of interest" description="Disordered" evidence="1">
    <location>
        <begin position="1427"/>
        <end position="1542"/>
    </location>
</feature>
<feature type="region of interest" description="Disordered" evidence="1">
    <location>
        <begin position="539"/>
        <end position="720"/>
    </location>
</feature>
<feature type="compositionally biased region" description="Polar residues" evidence="1">
    <location>
        <begin position="511"/>
        <end position="523"/>
    </location>
</feature>
<sequence>STASPSADESDSGFHGYRSRRYRSPDGRSLDEASESSRAPADRLNTSCDSSIILRPGDRQPLYANAPPKPKRLNSSRDYSTSPERSPERDERDPRTYTDHGGGNGDIDFRIVDGRNILYHPPAAERRTPDAYGVTSGSGRGDYEDVYGDSNGSSSVLQSTQRRPDQRDSFASSRSGGTRLSEEIQLSESMRPDFRGQEDTLPRVSHPNSNHRYRQGLPRPHSADFLEYDRKNNNSEMWSYRRGSGGELSKPSDMRPKSSIGQSDLDHWSEENYAQKMRQSSLYHSHLHNRNSRYSPAGRGESPSGDHHLVHTSHNVAQRVPPAGAATPDLYTPHKPTGTVMPSNATNSLRRCTGSDIRHLQHIDSSSDFHPELSKHDLRQEFRQQTRQNLENQPDSFQDKGKLHNQEDLLHRYEASPNTSLNSVPTPPGSCLNSISPNGSLNNSFMRSASARLPRQRLQDDVLNISLPDDGSDGDNKKMQQREESMKRLLEWKQRMLQSPLTRKTSPRPDASTTPQPRTNSEAYRQQVLNELVTQEAKTKGIHGHGHNQSAHCGMNSSKKTASEPSPGVQRHGYASPKLQAHDTTDPMQWRTNDHPNYSASSDCVPVMPSHSSQTYGYPQGWIPSERPPPQGGSSQPGSDSGGSSKRREGRREASRTRHISGGDTRRATSSSRYNSYSSDEEDLLEERETRKRNRRSSRRSSADLIRDGRRQGFVADGRGPAWIEGHSGLEKRDDVHGDIIKESIIDPYAPQIILPASSPDYVNINIVSESREGKHFGTIRDANGKDVCNERTSSQRAEPVFVGNHDEYDELKKHRGQHSEIGQSYNSSRAYEQNCVYNDRYYATRDPYYVSDVQLPAVHDNFDKDNSNNESFESSVHGNSNTRSSIHNSMQASVTDCDMQYKDTISSHGSDKNMVLRIPVDDSKDFQSYESSVGFPSYDSHTAHKIDSLTSHLSLKGGIQDDATSTGKYSDSGYDTLRAEISLHRDEKKNVRNSSVWNPESLDSSPECSSVIRRRGMDRNGRRPETWSPEKFDRSWTVIDNDAKSKVDESKVVKEYSYEYITPEKNADVSTERNQSNVSSSLKKSSPVLPSLESPKIVQETNQQTQSQMNLVQDRIKKFTGKSQASRENNMKNTDKITVCHSKDGNSKLKTENFEEASNSDFQSKNHREPLKEPLKPISPQVKSSEAFVSPLKAEFATSESTVVTAQEAQVKHVSDYKRRDDMYGSPLSDGSSSSNFKYGSGSEPTSIEYRELRSPQDIMDSRLSRTNIRKFLFDEDTRTYEPEKIDQPSVIVKPPLMKKPIQSKSVKALLKNFEEKSIEHMEKVNMSQDSVRRKFHSDSEMLSNESSSDEEPCGNNNICIGTEKLTVSPASSVLADLRKSADDKREALPLIPPPRPPKKPTLGGEMDVVMTPGYLRLSLAESVQESLRVQEDSDSGEDPSWMDTTINSDQGKHNNSLVGTNNSVVMDLDKPPEEEAPPPPFYPPGGLQGPLPQPNPYAEENYLPMSPPKKLSHGSLSLRPDSSCSSLSSKHLPTPEPVYPDTFVKSEYEEHTYIEMSGDTTSTSASLLAMNTPPAPRLDLSKISNDMFTPESPRYYEIGDKEETQHYEYIYKGQSHYEAIYMEVPNSEKDEKPKIPDKPVDLKSQSTCDRKYPPDPVLNSAMAKVDKSQSNASSDADDEASKDLDSLDPPRNPRFSLSDTFRPASYYLSGAEPSSDPDAQDSSDSDLVPPPPIPLSPPPIDELDTGGPKSKNFDFENLDTPEPPPHLRNALSSSRSLRINHNGGREELTPVICSTGKEKRLYDPVESSINHADRMKRRPVFEETIGSLHDDESFILRSEDRYPASAAYPEDCIMPEPDKNLQKERRKPFPQGTENILLPGDKHEPSARPKSVDRSTSLQNISNLDTLFSASKLENPYVNDGFQHNARPIIGTQQNVSSLLGREYCNIPSTSKLLSQPERERSDSTGSRPKSPDPYAECNEMAACQNVPTPRTSLLRKSSPQINSSNSEPTGSPMIDALRGVHSPVSQLSISHQRTSSEASSRGIVASPTSSILSLGSGNMIPVHMRGASNASVGSETSPRSAPYYYSDVIRDEGTVFTDGIVGTPRVRSYQLNNQRDLEANKRQDIGRKVNQITSASEFEQRRERLAHELKTSVEFLEGKTVTSPDERNVYDSDTLRKMKRRAYTPDPELDAKNVFPYGLSVKSDGAALSAVGHRRTRSLEGLLDDSSRPVNDGNSYPAATVETRQVISKVSQGTNLVIQGVPHIASSAPHIFRRGNGVTTLNPSSSIIPHCSRSPLSNQRTSVSSLQSSGSVPPGATSPYATSPIPLSPVLPYPSGSRDSLVSRESSASRISFHDVRNPHEFHNSSDQKPTDEHQRSYSHNQSVGQEGQDWEDDSQWREQLRRASLRHTRSLETLDENRPRRPGDGVNGESRPPARLSVPSHPSHSPEETNLQRLKQLQLDEYTVDYREGRLGPYHYRGSNMQNSETLERTRRGLTCLEGYEWDEKEEKFRKPNQTVHIRQPVTQSLQHSMQQQSQQSFLADGLPPSPETECEDQRLEQESQTLHLAPGPTSPQPLQQQLFSADGDEDQDKSSGVGGRPQFEDETPENEFPTPSFPAPDDTSDVSIKTLQPVPDVIPSSDFCSLVQDFHVNVFITPWQIIIFDLR</sequence>
<feature type="region of interest" description="Disordered" evidence="1">
    <location>
        <begin position="1627"/>
        <end position="1784"/>
    </location>
</feature>
<feature type="compositionally biased region" description="Low complexity" evidence="1">
    <location>
        <begin position="2305"/>
        <end position="2318"/>
    </location>
</feature>
<feature type="region of interest" description="Disordered" evidence="1">
    <location>
        <begin position="1864"/>
        <end position="1900"/>
    </location>
</feature>
<feature type="compositionally biased region" description="Basic and acidic residues" evidence="1">
    <location>
        <begin position="221"/>
        <end position="233"/>
    </location>
</feature>
<feature type="compositionally biased region" description="Polar residues" evidence="1">
    <location>
        <begin position="547"/>
        <end position="564"/>
    </location>
</feature>
<feature type="region of interest" description="Disordered" evidence="1">
    <location>
        <begin position="1382"/>
        <end position="1408"/>
    </location>
</feature>
<feature type="region of interest" description="Disordered" evidence="1">
    <location>
        <begin position="1"/>
        <end position="264"/>
    </location>
</feature>
<feature type="compositionally biased region" description="Polar residues" evidence="1">
    <location>
        <begin position="1444"/>
        <end position="1466"/>
    </location>
</feature>
<proteinExistence type="predicted"/>
<feature type="compositionally biased region" description="Polar residues" evidence="1">
    <location>
        <begin position="1992"/>
        <end position="2012"/>
    </location>
</feature>
<feature type="compositionally biased region" description="Polar residues" evidence="1">
    <location>
        <begin position="150"/>
        <end position="161"/>
    </location>
</feature>
<evidence type="ECO:0000313" key="3">
    <source>
        <dbReference type="Proteomes" id="UP001381693"/>
    </source>
</evidence>
<keyword evidence="3" id="KW-1185">Reference proteome</keyword>
<protein>
    <submittedName>
        <fullName evidence="2">Uncharacterized protein</fullName>
    </submittedName>
</protein>
<feature type="region of interest" description="Disordered" evidence="1">
    <location>
        <begin position="1952"/>
        <end position="1978"/>
    </location>
</feature>
<feature type="non-terminal residue" evidence="2">
    <location>
        <position position="1"/>
    </location>
</feature>
<feature type="compositionally biased region" description="Basic and acidic residues" evidence="1">
    <location>
        <begin position="474"/>
        <end position="484"/>
    </location>
</feature>
<feature type="compositionally biased region" description="Basic and acidic residues" evidence="1">
    <location>
        <begin position="701"/>
        <end position="711"/>
    </location>
</feature>
<dbReference type="Proteomes" id="UP001381693">
    <property type="component" value="Unassembled WGS sequence"/>
</dbReference>
<feature type="compositionally biased region" description="Low complexity" evidence="1">
    <location>
        <begin position="1227"/>
        <end position="1244"/>
    </location>
</feature>
<feature type="compositionally biased region" description="Polar residues" evidence="1">
    <location>
        <begin position="869"/>
        <end position="886"/>
    </location>
</feature>
<feature type="region of interest" description="Disordered" evidence="1">
    <location>
        <begin position="1155"/>
        <end position="1178"/>
    </location>
</feature>
<feature type="region of interest" description="Disordered" evidence="1">
    <location>
        <begin position="1068"/>
        <end position="1110"/>
    </location>
</feature>
<feature type="region of interest" description="Disordered" evidence="1">
    <location>
        <begin position="1221"/>
        <end position="1246"/>
    </location>
</feature>
<feature type="compositionally biased region" description="Basic and acidic residues" evidence="1">
    <location>
        <begin position="190"/>
        <end position="201"/>
    </location>
</feature>
<feature type="region of interest" description="Disordered" evidence="1">
    <location>
        <begin position="2286"/>
        <end position="2398"/>
    </location>
</feature>
<feature type="compositionally biased region" description="Basic and acidic residues" evidence="1">
    <location>
        <begin position="2413"/>
        <end position="2427"/>
    </location>
</feature>
<organism evidence="2 3">
    <name type="scientific">Halocaridina rubra</name>
    <name type="common">Hawaiian red shrimp</name>
    <dbReference type="NCBI Taxonomy" id="373956"/>
    <lineage>
        <taxon>Eukaryota</taxon>
        <taxon>Metazoa</taxon>
        <taxon>Ecdysozoa</taxon>
        <taxon>Arthropoda</taxon>
        <taxon>Crustacea</taxon>
        <taxon>Multicrustacea</taxon>
        <taxon>Malacostraca</taxon>
        <taxon>Eumalacostraca</taxon>
        <taxon>Eucarida</taxon>
        <taxon>Decapoda</taxon>
        <taxon>Pleocyemata</taxon>
        <taxon>Caridea</taxon>
        <taxon>Atyoidea</taxon>
        <taxon>Atyidae</taxon>
        <taxon>Halocaridina</taxon>
    </lineage>
</organism>
<feature type="region of interest" description="Disordered" evidence="1">
    <location>
        <begin position="450"/>
        <end position="484"/>
    </location>
</feature>
<feature type="region of interest" description="Disordered" evidence="1">
    <location>
        <begin position="2527"/>
        <end position="2627"/>
    </location>
</feature>
<gene>
    <name evidence="2" type="ORF">SK128_016479</name>
</gene>
<feature type="compositionally biased region" description="Basic and acidic residues" evidence="1">
    <location>
        <begin position="2355"/>
        <end position="2379"/>
    </location>
</feature>
<feature type="compositionally biased region" description="Basic and acidic residues" evidence="1">
    <location>
        <begin position="85"/>
        <end position="98"/>
    </location>
</feature>
<feature type="compositionally biased region" description="Basic and acidic residues" evidence="1">
    <location>
        <begin position="1882"/>
        <end position="1895"/>
    </location>
</feature>
<dbReference type="EMBL" id="JAXCGZ010004448">
    <property type="protein sequence ID" value="KAK7081765.1"/>
    <property type="molecule type" value="Genomic_DNA"/>
</dbReference>
<feature type="compositionally biased region" description="Basic and acidic residues" evidence="1">
    <location>
        <begin position="1165"/>
        <end position="1176"/>
    </location>
</feature>
<feature type="compositionally biased region" description="Low complexity" evidence="1">
    <location>
        <begin position="1077"/>
        <end position="1097"/>
    </location>
</feature>
<feature type="region of interest" description="Disordered" evidence="1">
    <location>
        <begin position="2411"/>
        <end position="2458"/>
    </location>
</feature>
<feature type="compositionally biased region" description="Pro residues" evidence="1">
    <location>
        <begin position="1730"/>
        <end position="1742"/>
    </location>
</feature>
<feature type="compositionally biased region" description="Low complexity" evidence="1">
    <location>
        <begin position="2528"/>
        <end position="2541"/>
    </location>
</feature>
<name>A0AAN8XC54_HALRR</name>
<accession>A0AAN8XC54</accession>
<comment type="caution">
    <text evidence="2">The sequence shown here is derived from an EMBL/GenBank/DDBJ whole genome shotgun (WGS) entry which is preliminary data.</text>
</comment>
<feature type="region of interest" description="Disordered" evidence="1">
    <location>
        <begin position="1326"/>
        <end position="1357"/>
    </location>
</feature>
<feature type="region of interest" description="Disordered" evidence="1">
    <location>
        <begin position="289"/>
        <end position="309"/>
    </location>
</feature>
<feature type="compositionally biased region" description="Polar residues" evidence="1">
    <location>
        <begin position="1100"/>
        <end position="1110"/>
    </location>
</feature>
<feature type="compositionally biased region" description="Basic and acidic residues" evidence="1">
    <location>
        <begin position="1628"/>
        <end position="1643"/>
    </location>
</feature>
<feature type="compositionally biased region" description="Basic and acidic residues" evidence="1">
    <location>
        <begin position="1332"/>
        <end position="1341"/>
    </location>
</feature>
<feature type="compositionally biased region" description="Basic and acidic residues" evidence="1">
    <location>
        <begin position="646"/>
        <end position="656"/>
    </location>
</feature>
<feature type="region of interest" description="Disordered" evidence="1">
    <location>
        <begin position="1992"/>
        <end position="2019"/>
    </location>
</feature>
<feature type="compositionally biased region" description="Low complexity" evidence="1">
    <location>
        <begin position="1517"/>
        <end position="1534"/>
    </location>
</feature>
<feature type="compositionally biased region" description="Polar residues" evidence="1">
    <location>
        <begin position="586"/>
        <end position="602"/>
    </location>
</feature>
<feature type="compositionally biased region" description="Low complexity" evidence="1">
    <location>
        <begin position="632"/>
        <end position="644"/>
    </location>
</feature>
<feature type="compositionally biased region" description="Polar residues" evidence="1">
    <location>
        <begin position="2340"/>
        <end position="2353"/>
    </location>
</feature>
<feature type="region of interest" description="Disordered" evidence="1">
    <location>
        <begin position="865"/>
        <end position="886"/>
    </location>
</feature>
<feature type="region of interest" description="Disordered" evidence="1">
    <location>
        <begin position="497"/>
        <end position="523"/>
    </location>
</feature>
<reference evidence="2 3" key="1">
    <citation type="submission" date="2023-11" db="EMBL/GenBank/DDBJ databases">
        <title>Halocaridina rubra genome assembly.</title>
        <authorList>
            <person name="Smith C."/>
        </authorList>
    </citation>
    <scope>NUCLEOTIDE SEQUENCE [LARGE SCALE GENOMIC DNA]</scope>
    <source>
        <strain evidence="2">EP-1</strain>
        <tissue evidence="2">Whole</tissue>
    </source>
</reference>
<evidence type="ECO:0000256" key="1">
    <source>
        <dbReference type="SAM" id="MobiDB-lite"/>
    </source>
</evidence>
<feature type="compositionally biased region" description="Polar residues" evidence="1">
    <location>
        <begin position="169"/>
        <end position="188"/>
    </location>
</feature>